<evidence type="ECO:0000313" key="1">
    <source>
        <dbReference type="EMBL" id="QEC62427.1"/>
    </source>
</evidence>
<dbReference type="EMBL" id="CP042436">
    <property type="protein sequence ID" value="QEC62427.1"/>
    <property type="molecule type" value="Genomic_DNA"/>
</dbReference>
<evidence type="ECO:0000313" key="2">
    <source>
        <dbReference type="Proteomes" id="UP000321479"/>
    </source>
</evidence>
<reference evidence="1 2" key="1">
    <citation type="journal article" date="2017" name="Curr. Microbiol.">
        <title>Mucilaginibacter ginsenosidivorans sp. nov., Isolated from Soil of Ginseng Field.</title>
        <authorList>
            <person name="Kim M.M."/>
            <person name="Siddiqi M.Z."/>
            <person name="Im W.T."/>
        </authorList>
    </citation>
    <scope>NUCLEOTIDE SEQUENCE [LARGE SCALE GENOMIC DNA]</scope>
    <source>
        <strain evidence="1 2">Gsoil 3017</strain>
    </source>
</reference>
<dbReference type="Gene3D" id="3.90.550.10">
    <property type="entry name" value="Spore Coat Polysaccharide Biosynthesis Protein SpsA, Chain A"/>
    <property type="match status" value="1"/>
</dbReference>
<sequence>MDSSPDNSTKNLLVKFVESKKQLFNLLYAHCPSKNQSQLRNLSVAAIPETVKSVMLLDSDIYINKQTLVECHEALTRNKNIGALAPPLFSYFGGKHAACLAKANKYLDSGSDLIIMPDKGDYNNNQYRNGLLVTKLLRGAFFLKKSMLYRNFPYQPWLESFTVWENVPFFLTMSELKISFGYLIGKSTAALHDERPHKDTIRFSLKSWHAETIKSIILLLYRNKLYLKSQQRLNSRFLGIATEIIKNHQVEQLTKPSLSLVAARYLSLPEGIGKKKLLSLTKNKMDINFKEALILLTSLNWNDLKRVKSESVHVKM</sequence>
<dbReference type="RefSeq" id="WP_147031004.1">
    <property type="nucleotide sequence ID" value="NZ_CP042436.1"/>
</dbReference>
<dbReference type="Proteomes" id="UP000321479">
    <property type="component" value="Chromosome"/>
</dbReference>
<name>A0A5B8UTJ6_9SPHI</name>
<proteinExistence type="predicted"/>
<dbReference type="KEGG" id="mgin:FRZ54_07450"/>
<gene>
    <name evidence="1" type="ORF">FRZ54_07450</name>
</gene>
<dbReference type="InterPro" id="IPR029044">
    <property type="entry name" value="Nucleotide-diphossugar_trans"/>
</dbReference>
<keyword evidence="2" id="KW-1185">Reference proteome</keyword>
<protein>
    <submittedName>
        <fullName evidence="1">Uncharacterized protein</fullName>
    </submittedName>
</protein>
<dbReference type="SUPFAM" id="SSF53448">
    <property type="entry name" value="Nucleotide-diphospho-sugar transferases"/>
    <property type="match status" value="1"/>
</dbReference>
<accession>A0A5B8UTJ6</accession>
<dbReference type="AlphaFoldDB" id="A0A5B8UTJ6"/>
<organism evidence="1 2">
    <name type="scientific">Mucilaginibacter ginsenosidivorans</name>
    <dbReference type="NCBI Taxonomy" id="398053"/>
    <lineage>
        <taxon>Bacteria</taxon>
        <taxon>Pseudomonadati</taxon>
        <taxon>Bacteroidota</taxon>
        <taxon>Sphingobacteriia</taxon>
        <taxon>Sphingobacteriales</taxon>
        <taxon>Sphingobacteriaceae</taxon>
        <taxon>Mucilaginibacter</taxon>
    </lineage>
</organism>